<sequence>MKYLDKNEFEKVNMFGTGNPNVNYAQYFIGDSFLNFLVKPGETPIFMANVTFEPGCRNNWHIHHAKTGGGQILICTAGEGWYQKDGEEAVSLKEGSVVYISTGAKHWHGAKKDSWFSHISVEVPGTETSNKWLEPVSDEYYNSLK</sequence>
<dbReference type="RefSeq" id="WP_108528523.1">
    <property type="nucleotide sequence ID" value="NZ_MUXF01000019.1"/>
</dbReference>
<protein>
    <submittedName>
        <fullName evidence="2">Cupin</fullName>
    </submittedName>
</protein>
<evidence type="ECO:0000313" key="2">
    <source>
        <dbReference type="EMBL" id="PUE64851.1"/>
    </source>
</evidence>
<proteinExistence type="predicted"/>
<dbReference type="Pfam" id="PF07883">
    <property type="entry name" value="Cupin_2"/>
    <property type="match status" value="1"/>
</dbReference>
<dbReference type="PANTHER" id="PTHR43698:SF1">
    <property type="entry name" value="BLL4564 PROTEIN"/>
    <property type="match status" value="1"/>
</dbReference>
<accession>A0ABX5JF74</accession>
<evidence type="ECO:0000259" key="1">
    <source>
        <dbReference type="Pfam" id="PF07883"/>
    </source>
</evidence>
<feature type="domain" description="Cupin type-2" evidence="1">
    <location>
        <begin position="50"/>
        <end position="113"/>
    </location>
</feature>
<dbReference type="InterPro" id="IPR011051">
    <property type="entry name" value="RmlC_Cupin_sf"/>
</dbReference>
<reference evidence="2 3" key="1">
    <citation type="submission" date="2017-02" db="EMBL/GenBank/DDBJ databases">
        <title>Arcobacter lacus sp. nov., a new species isolated from reclaimed water.</title>
        <authorList>
            <person name="Figueras M.J."/>
            <person name="Perez-Cataluna A."/>
            <person name="Salas-Masso N."/>
        </authorList>
    </citation>
    <scope>NUCLEOTIDE SEQUENCE [LARGE SCALE GENOMIC DNA]</scope>
    <source>
        <strain evidence="2 3">RW43-9</strain>
    </source>
</reference>
<gene>
    <name evidence="2" type="ORF">B0175_10625</name>
</gene>
<organism evidence="2 3">
    <name type="scientific">Arcobacter lacus</name>
    <dbReference type="NCBI Taxonomy" id="1912876"/>
    <lineage>
        <taxon>Bacteria</taxon>
        <taxon>Pseudomonadati</taxon>
        <taxon>Campylobacterota</taxon>
        <taxon>Epsilonproteobacteria</taxon>
        <taxon>Campylobacterales</taxon>
        <taxon>Arcobacteraceae</taxon>
        <taxon>Arcobacter</taxon>
    </lineage>
</organism>
<dbReference type="PANTHER" id="PTHR43698">
    <property type="entry name" value="RIBD C-TERMINAL DOMAIN CONTAINING PROTEIN"/>
    <property type="match status" value="1"/>
</dbReference>
<dbReference type="EMBL" id="MUXF01000019">
    <property type="protein sequence ID" value="PUE64851.1"/>
    <property type="molecule type" value="Genomic_DNA"/>
</dbReference>
<dbReference type="InterPro" id="IPR047263">
    <property type="entry name" value="HNL-like_cupin"/>
</dbReference>
<dbReference type="SUPFAM" id="SSF51182">
    <property type="entry name" value="RmlC-like cupins"/>
    <property type="match status" value="1"/>
</dbReference>
<dbReference type="CDD" id="cd02233">
    <property type="entry name" value="cupin_HNL-like"/>
    <property type="match status" value="1"/>
</dbReference>
<dbReference type="Gene3D" id="2.60.120.10">
    <property type="entry name" value="Jelly Rolls"/>
    <property type="match status" value="1"/>
</dbReference>
<name>A0ABX5JF74_9BACT</name>
<dbReference type="InterPro" id="IPR014710">
    <property type="entry name" value="RmlC-like_jellyroll"/>
</dbReference>
<dbReference type="InterPro" id="IPR013096">
    <property type="entry name" value="Cupin_2"/>
</dbReference>
<keyword evidence="3" id="KW-1185">Reference proteome</keyword>
<dbReference type="Proteomes" id="UP000251311">
    <property type="component" value="Unassembled WGS sequence"/>
</dbReference>
<evidence type="ECO:0000313" key="3">
    <source>
        <dbReference type="Proteomes" id="UP000251311"/>
    </source>
</evidence>
<comment type="caution">
    <text evidence="2">The sequence shown here is derived from an EMBL/GenBank/DDBJ whole genome shotgun (WGS) entry which is preliminary data.</text>
</comment>